<gene>
    <name evidence="1" type="ORF">PMG71_07705</name>
</gene>
<keyword evidence="2" id="KW-1185">Reference proteome</keyword>
<dbReference type="EMBL" id="JAQOSP010000053">
    <property type="protein sequence ID" value="MDJ1169306.1"/>
    <property type="molecule type" value="Genomic_DNA"/>
</dbReference>
<dbReference type="NCBIfam" id="NF037964">
    <property type="entry name" value="HetZ_related"/>
    <property type="match status" value="1"/>
</dbReference>
<dbReference type="InterPro" id="IPR049910">
    <property type="entry name" value="HetZ-rel"/>
</dbReference>
<comment type="caution">
    <text evidence="1">The sequence shown here is derived from an EMBL/GenBank/DDBJ whole genome shotgun (WGS) entry which is preliminary data.</text>
</comment>
<name>A0ABT7AQX1_9CYAN</name>
<dbReference type="Proteomes" id="UP001235303">
    <property type="component" value="Unassembled WGS sequence"/>
</dbReference>
<proteinExistence type="predicted"/>
<evidence type="ECO:0000313" key="2">
    <source>
        <dbReference type="Proteomes" id="UP001235303"/>
    </source>
</evidence>
<sequence>MNTKSSPSATLSNLDSAQSNPSFTALNSCATPSAPIPESSEPVMDVQALLGLISAELGNGMQINCRSIRGVAERMAREVERICQKSDRIQKSGIIESWQRTLAHNRIEKCLQYYKLGSRQGRSELHSNLSVMVYRHVAKTSARLGFRARYSLIEDFMQGFYVETLKAFRRENELTQEYSPRTRLELAEYMAFTEQYAKRRIGLPGGISQRLIVLRAQGFSRRQPQEMSVDMEMAVESGKTEEAQMYSRDPALHQIREKMVAGAIDPSESVLRDRVIRELTEYLQSQEQFDCIDYLNLKLQDFSATEIDETLGLTPRQRDYLQQRFKYHVEKFSRFHNWHLVHQWLGADLDQNLGLSPSQWQEFFSQLAPEQQQLFQLKQAGIEDTEIATAIGCTPKQLQKRWNKLLELAWKARNQVNS</sequence>
<organism evidence="1 2">
    <name type="scientific">Roseofilum acuticapitatum BLCC-M154</name>
    <dbReference type="NCBI Taxonomy" id="3022444"/>
    <lineage>
        <taxon>Bacteria</taxon>
        <taxon>Bacillati</taxon>
        <taxon>Cyanobacteriota</taxon>
        <taxon>Cyanophyceae</taxon>
        <taxon>Desertifilales</taxon>
        <taxon>Desertifilaceae</taxon>
        <taxon>Roseofilum</taxon>
        <taxon>Roseofilum acuticapitatum</taxon>
    </lineage>
</organism>
<accession>A0ABT7AQX1</accession>
<protein>
    <submittedName>
        <fullName evidence="1">HetZ-related protein</fullName>
    </submittedName>
</protein>
<evidence type="ECO:0000313" key="1">
    <source>
        <dbReference type="EMBL" id="MDJ1169306.1"/>
    </source>
</evidence>
<dbReference type="RefSeq" id="WP_283753066.1">
    <property type="nucleotide sequence ID" value="NZ_JAQOSP010000053.1"/>
</dbReference>
<reference evidence="1 2" key="1">
    <citation type="submission" date="2023-01" db="EMBL/GenBank/DDBJ databases">
        <title>Novel diversity within Roseofilum (Cyanobacteria; Desertifilaceae) from marine benthic mats with descriptions of four novel species.</title>
        <authorList>
            <person name="Wang Y."/>
            <person name="Berthold D.E."/>
            <person name="Hu J."/>
            <person name="Lefler F.W."/>
            <person name="Laughinghouse H.D. IV."/>
        </authorList>
    </citation>
    <scope>NUCLEOTIDE SEQUENCE [LARGE SCALE GENOMIC DNA]</scope>
    <source>
        <strain evidence="1 2">BLCC-M154</strain>
    </source>
</reference>